<dbReference type="InterPro" id="IPR045462">
    <property type="entry name" value="aa-tRNA-synth_I_cd-bd"/>
</dbReference>
<comment type="subunit">
    <text evidence="7">Monomer.</text>
</comment>
<dbReference type="GO" id="GO:0008270">
    <property type="term" value="F:zinc ion binding"/>
    <property type="evidence" value="ECO:0007669"/>
    <property type="project" value="InterPro"/>
</dbReference>
<evidence type="ECO:0000256" key="7">
    <source>
        <dbReference type="HAMAP-Rule" id="MF_00022"/>
    </source>
</evidence>
<dbReference type="InterPro" id="IPR001412">
    <property type="entry name" value="aa-tRNA-synth_I_CS"/>
</dbReference>
<feature type="short sequence motif" description="'KMSKS' region" evidence="7">
    <location>
        <begin position="209"/>
        <end position="213"/>
    </location>
</feature>
<accession>A0A3A4RC11</accession>
<dbReference type="InterPro" id="IPR020751">
    <property type="entry name" value="aa-tRNA-synth_I_codon-bd_sub2"/>
</dbReference>
<dbReference type="PANTHER" id="PTHR43311:SF2">
    <property type="entry name" value="GLUTAMATE--TRNA LIGASE, MITOCHONDRIAL-RELATED"/>
    <property type="match status" value="1"/>
</dbReference>
<comment type="subcellular location">
    <subcellularLocation>
        <location evidence="7">Cytoplasm</location>
    </subcellularLocation>
</comment>
<comment type="function">
    <text evidence="7">Catalyzes the attachment of glutamate to tRNA(Glu) in a two-step reaction: glutamate is first activated by ATP to form Glu-AMP and then transferred to the acceptor end of tRNA(Glu).</text>
</comment>
<dbReference type="InterPro" id="IPR049940">
    <property type="entry name" value="GluQ/Sye"/>
</dbReference>
<dbReference type="Pfam" id="PF19269">
    <property type="entry name" value="Anticodon_2"/>
    <property type="match status" value="1"/>
</dbReference>
<evidence type="ECO:0000259" key="9">
    <source>
        <dbReference type="Pfam" id="PF19269"/>
    </source>
</evidence>
<comment type="catalytic activity">
    <reaction evidence="7">
        <text>tRNA(Glu) + L-glutamate + ATP = L-glutamyl-tRNA(Glu) + AMP + diphosphate</text>
        <dbReference type="Rhea" id="RHEA:23540"/>
        <dbReference type="Rhea" id="RHEA-COMP:9663"/>
        <dbReference type="Rhea" id="RHEA-COMP:9680"/>
        <dbReference type="ChEBI" id="CHEBI:29985"/>
        <dbReference type="ChEBI" id="CHEBI:30616"/>
        <dbReference type="ChEBI" id="CHEBI:33019"/>
        <dbReference type="ChEBI" id="CHEBI:78442"/>
        <dbReference type="ChEBI" id="CHEBI:78520"/>
        <dbReference type="ChEBI" id="CHEBI:456215"/>
        <dbReference type="EC" id="6.1.1.17"/>
    </reaction>
</comment>
<dbReference type="NCBIfam" id="TIGR00464">
    <property type="entry name" value="gltX_bact"/>
    <property type="match status" value="1"/>
</dbReference>
<dbReference type="SUPFAM" id="SSF52374">
    <property type="entry name" value="Nucleotidylyl transferase"/>
    <property type="match status" value="1"/>
</dbReference>
<evidence type="ECO:0000256" key="4">
    <source>
        <dbReference type="ARBA" id="ARBA00022840"/>
    </source>
</evidence>
<dbReference type="InterPro" id="IPR020061">
    <property type="entry name" value="Glu_tRNA_lig_a-bdl"/>
</dbReference>
<gene>
    <name evidence="7" type="primary">gltX</name>
    <name evidence="10" type="ORF">C4541_04485</name>
</gene>
<dbReference type="Gene3D" id="3.40.50.620">
    <property type="entry name" value="HUPs"/>
    <property type="match status" value="2"/>
</dbReference>
<organism evidence="10 11">
    <name type="scientific">Candidatus Auribacter fodinae</name>
    <dbReference type="NCBI Taxonomy" id="2093366"/>
    <lineage>
        <taxon>Bacteria</taxon>
        <taxon>Pseudomonadati</taxon>
        <taxon>Candidatus Auribacterota</taxon>
        <taxon>Candidatus Auribacteria</taxon>
        <taxon>Candidatus Auribacterales</taxon>
        <taxon>Candidatus Auribacteraceae</taxon>
        <taxon>Candidatus Auribacter</taxon>
    </lineage>
</organism>
<proteinExistence type="inferred from homology"/>
<evidence type="ECO:0000313" key="11">
    <source>
        <dbReference type="Proteomes" id="UP000266426"/>
    </source>
</evidence>
<dbReference type="InterPro" id="IPR020058">
    <property type="entry name" value="Glu/Gln-tRNA-synth_Ib_cat-dom"/>
</dbReference>
<comment type="caution">
    <text evidence="7">Lacks conserved residue(s) required for the propagation of feature annotation.</text>
</comment>
<dbReference type="HAMAP" id="MF_00022">
    <property type="entry name" value="Glu_tRNA_synth_type1"/>
    <property type="match status" value="1"/>
</dbReference>
<evidence type="ECO:0000256" key="5">
    <source>
        <dbReference type="ARBA" id="ARBA00022917"/>
    </source>
</evidence>
<evidence type="ECO:0000256" key="6">
    <source>
        <dbReference type="ARBA" id="ARBA00023146"/>
    </source>
</evidence>
<dbReference type="GO" id="GO:0006424">
    <property type="term" value="P:glutamyl-tRNA aminoacylation"/>
    <property type="evidence" value="ECO:0007669"/>
    <property type="project" value="UniProtKB-UniRule"/>
</dbReference>
<dbReference type="PROSITE" id="PS00178">
    <property type="entry name" value="AA_TRNA_LIGASE_I"/>
    <property type="match status" value="1"/>
</dbReference>
<dbReference type="PANTHER" id="PTHR43311">
    <property type="entry name" value="GLUTAMATE--TRNA LIGASE"/>
    <property type="match status" value="1"/>
</dbReference>
<keyword evidence="7" id="KW-0963">Cytoplasm</keyword>
<feature type="domain" description="Glutamyl/glutaminyl-tRNA synthetase class Ib catalytic" evidence="8">
    <location>
        <begin position="105"/>
        <end position="278"/>
    </location>
</feature>
<dbReference type="Gene3D" id="3.90.800.10">
    <property type="entry name" value="Glutamyl-tRNA Synthetase, Domain 3"/>
    <property type="match status" value="2"/>
</dbReference>
<comment type="similarity">
    <text evidence="1 7">Belongs to the class-I aminoacyl-tRNA synthetase family. Glutamate--tRNA ligase type 1 subfamily.</text>
</comment>
<dbReference type="EC" id="6.1.1.17" evidence="7"/>
<feature type="domain" description="Aminoacyl-tRNA synthetase class I anticodon-binding" evidence="9">
    <location>
        <begin position="295"/>
        <end position="436"/>
    </location>
</feature>
<dbReference type="InterPro" id="IPR000924">
    <property type="entry name" value="Glu/Gln-tRNA-synth"/>
</dbReference>
<evidence type="ECO:0000256" key="1">
    <source>
        <dbReference type="ARBA" id="ARBA00007894"/>
    </source>
</evidence>
<dbReference type="SUPFAM" id="SSF48163">
    <property type="entry name" value="An anticodon-binding domain of class I aminoacyl-tRNA synthetases"/>
    <property type="match status" value="1"/>
</dbReference>
<reference evidence="10 11" key="1">
    <citation type="journal article" date="2017" name="ISME J.">
        <title>Energy and carbon metabolisms in a deep terrestrial subsurface fluid microbial community.</title>
        <authorList>
            <person name="Momper L."/>
            <person name="Jungbluth S.P."/>
            <person name="Lee M.D."/>
            <person name="Amend J.P."/>
        </authorList>
    </citation>
    <scope>NUCLEOTIDE SEQUENCE [LARGE SCALE GENOMIC DNA]</scope>
    <source>
        <strain evidence="10">SURF_26</strain>
    </source>
</reference>
<dbReference type="GO" id="GO:0000049">
    <property type="term" value="F:tRNA binding"/>
    <property type="evidence" value="ECO:0007669"/>
    <property type="project" value="InterPro"/>
</dbReference>
<dbReference type="EMBL" id="QZJZ01000031">
    <property type="protein sequence ID" value="RJP60307.1"/>
    <property type="molecule type" value="Genomic_DNA"/>
</dbReference>
<keyword evidence="6 7" id="KW-0030">Aminoacyl-tRNA synthetase</keyword>
<dbReference type="CDD" id="cd00808">
    <property type="entry name" value="GluRS_core"/>
    <property type="match status" value="1"/>
</dbReference>
<keyword evidence="5 7" id="KW-0648">Protein biosynthesis</keyword>
<dbReference type="GO" id="GO:0004818">
    <property type="term" value="F:glutamate-tRNA ligase activity"/>
    <property type="evidence" value="ECO:0007669"/>
    <property type="project" value="UniProtKB-UniRule"/>
</dbReference>
<dbReference type="Proteomes" id="UP000266426">
    <property type="component" value="Unassembled WGS sequence"/>
</dbReference>
<keyword evidence="2 7" id="KW-0436">Ligase</keyword>
<dbReference type="GO" id="GO:0005524">
    <property type="term" value="F:ATP binding"/>
    <property type="evidence" value="ECO:0007669"/>
    <property type="project" value="UniProtKB-UniRule"/>
</dbReference>
<dbReference type="AlphaFoldDB" id="A0A3A4RC11"/>
<protein>
    <recommendedName>
        <fullName evidence="7">Glutamate--tRNA ligase</fullName>
        <ecNumber evidence="7">6.1.1.17</ecNumber>
    </recommendedName>
    <alternativeName>
        <fullName evidence="7">Glutamyl-tRNA synthetase</fullName>
        <shortName evidence="7">GluRS</shortName>
    </alternativeName>
</protein>
<evidence type="ECO:0000256" key="2">
    <source>
        <dbReference type="ARBA" id="ARBA00022598"/>
    </source>
</evidence>
<dbReference type="GO" id="GO:0005829">
    <property type="term" value="C:cytosol"/>
    <property type="evidence" value="ECO:0007669"/>
    <property type="project" value="TreeGrafter"/>
</dbReference>
<dbReference type="InterPro" id="IPR014729">
    <property type="entry name" value="Rossmann-like_a/b/a_fold"/>
</dbReference>
<dbReference type="Gene3D" id="1.10.10.350">
    <property type="match status" value="1"/>
</dbReference>
<keyword evidence="3 7" id="KW-0547">Nucleotide-binding</keyword>
<sequence>MTQHNDPVRVRFAPSPTGYLHIGGARTALFNWLFAHANNGKMILRIEDTDRERSTLEDVDRIIESLKWLGLNWDEGPFFQSERKELYREYAQKLIDQGLAYYSDEQRGEHQAIIFSIPNEKVVIDDIIHGPMEFDNSLIKDLVIFKSDGFPTYNFACVVDDALMGITHIIRGDDHISNTPKQIPLYKALGFPVPKFAHVPLILGKDKSRLSKRHGATSVQSYQEEGFLPDALVNFLALLGWSPGDNRELMNRKELISLFSLERISSKNSVFDDEKLRWMNSVYIRESSYNDYKSLVMPFLKSAVGDDCEKHPELDYILSLLQERLKVLNEISEQSSFFFTDDFEYDEKSVAKRLLKPEVPEILSNLIHKLAVLEEFTDKTTENAARELVEEMGISGGAVIHPVRVALTGVMTGPGLFEIMQALGKEKCLIRIQNAIDLINSRSSSSVDMGK</sequence>
<dbReference type="InterPro" id="IPR033910">
    <property type="entry name" value="GluRS_core"/>
</dbReference>
<feature type="binding site" evidence="7">
    <location>
        <position position="212"/>
    </location>
    <ligand>
        <name>ATP</name>
        <dbReference type="ChEBI" id="CHEBI:30616"/>
    </ligand>
</feature>
<dbReference type="PRINTS" id="PR00987">
    <property type="entry name" value="TRNASYNTHGLU"/>
</dbReference>
<dbReference type="Gene3D" id="1.10.1160.10">
    <property type="entry name" value="Glutamyl-trna Synthetase, Domain 2"/>
    <property type="match status" value="1"/>
</dbReference>
<dbReference type="InterPro" id="IPR008925">
    <property type="entry name" value="aa_tRNA-synth_I_cd-bd_sf"/>
</dbReference>
<name>A0A3A4RC11_9BACT</name>
<feature type="short sequence motif" description="'HIGH' region" evidence="7">
    <location>
        <begin position="14"/>
        <end position="24"/>
    </location>
</feature>
<keyword evidence="4 7" id="KW-0067">ATP-binding</keyword>
<dbReference type="InterPro" id="IPR004527">
    <property type="entry name" value="Glu-tRNA-ligase_bac/mito"/>
</dbReference>
<comment type="caution">
    <text evidence="10">The sequence shown here is derived from an EMBL/GenBank/DDBJ whole genome shotgun (WGS) entry which is preliminary data.</text>
</comment>
<evidence type="ECO:0000256" key="3">
    <source>
        <dbReference type="ARBA" id="ARBA00022741"/>
    </source>
</evidence>
<dbReference type="Pfam" id="PF00749">
    <property type="entry name" value="tRNA-synt_1c"/>
    <property type="match status" value="1"/>
</dbReference>
<evidence type="ECO:0000259" key="8">
    <source>
        <dbReference type="Pfam" id="PF00749"/>
    </source>
</evidence>
<evidence type="ECO:0000313" key="10">
    <source>
        <dbReference type="EMBL" id="RJP60307.1"/>
    </source>
</evidence>